<dbReference type="GO" id="GO:0005739">
    <property type="term" value="C:mitochondrion"/>
    <property type="evidence" value="ECO:0007669"/>
    <property type="project" value="UniProtKB-ARBA"/>
</dbReference>
<name>Q7YEU5_MONSE</name>
<dbReference type="InterPro" id="IPR051289">
    <property type="entry name" value="LAGLIDADG_Endonuclease"/>
</dbReference>
<dbReference type="InterPro" id="IPR004860">
    <property type="entry name" value="LAGLIDADG_dom"/>
</dbReference>
<dbReference type="SUPFAM" id="SSF55608">
    <property type="entry name" value="Homing endonucleases"/>
    <property type="match status" value="2"/>
</dbReference>
<dbReference type="PANTHER" id="PTHR36181">
    <property type="entry name" value="INTRON-ENCODED ENDONUCLEASE AI3-RELATED"/>
    <property type="match status" value="1"/>
</dbReference>
<organism evidence="2">
    <name type="scientific">Monosporozyma servazzii</name>
    <name type="common">Yeast</name>
    <name type="synonym">Kazachstania servazzii</name>
    <dbReference type="NCBI Taxonomy" id="27293"/>
    <lineage>
        <taxon>Eukaryota</taxon>
        <taxon>Fungi</taxon>
        <taxon>Dikarya</taxon>
        <taxon>Ascomycota</taxon>
        <taxon>Saccharomycotina</taxon>
        <taxon>Saccharomycetes</taxon>
        <taxon>Saccharomycetales</taxon>
        <taxon>Saccharomycetaceae</taxon>
        <taxon>Monosporozyma</taxon>
    </lineage>
</organism>
<protein>
    <submittedName>
        <fullName evidence="2">Maturase</fullName>
    </submittedName>
</protein>
<dbReference type="AlphaFoldDB" id="Q7YEU5"/>
<accession>Q7YEU5</accession>
<keyword evidence="2" id="KW-0496">Mitochondrion</keyword>
<sequence length="388" mass="46544">MFNMKINKMMLIKDWYASIMYNLLINNMMFQRTSLEISQSYATGRTPKNNMTKLNNKKYGQLNHTRMYHTDKMNNSYFNMKEWLVGMTDGDGTFNVYTNMENKKIIFTYKISLTNKNMELLYKIKEYLGIGTINMDKNMVSYLIRDKKDLMNIVMPIFDKYPLLTSKRFNYLKFKECLMISNNNMIHQVDKINIINNIKNRSMNENYMSDVWENIMLTENMLLNRLDSNLLMDYPMQKTMGENKQFISKINNIMTKSWIIGFIEAEGSFFITKKTTSRYVHSFGVTQKLDPIILLSMKYLWDINSSVQLRNPKNSQGTYYKLETTNTKNIETIIKYFRYSNYKSVFLGMKSFEYRIWTRTYLKYKNDPIKLMEAQNLMRRYRKNMNTK</sequence>
<dbReference type="EMBL" id="AJ430679">
    <property type="protein sequence ID" value="CAD23428.1"/>
    <property type="molecule type" value="Genomic_DNA"/>
</dbReference>
<evidence type="ECO:0000313" key="2">
    <source>
        <dbReference type="EMBL" id="CAD23428.1"/>
    </source>
</evidence>
<dbReference type="Pfam" id="PF00961">
    <property type="entry name" value="LAGLIDADG_1"/>
    <property type="match status" value="2"/>
</dbReference>
<dbReference type="InterPro" id="IPR027434">
    <property type="entry name" value="Homing_endonucl"/>
</dbReference>
<reference evidence="2" key="1">
    <citation type="journal article" date="2003" name="Nucleic Acids Res.">
        <title>Sequence analysis of three mitochondrial DNA molecules reveals interesting differences among Saccharomyces yeasts.</title>
        <authorList>
            <person name="Langkjaer R.B."/>
            <person name="Casaregola S."/>
            <person name="Ussery D.W."/>
            <person name="Gaillardin C."/>
            <person name="Piskur J."/>
        </authorList>
    </citation>
    <scope>NUCLEOTIDE SEQUENCE</scope>
    <source>
        <strain evidence="2">NRRL Y-12661</strain>
    </source>
</reference>
<gene>
    <name evidence="2" type="primary">cox1.2</name>
</gene>
<dbReference type="GO" id="GO:0004519">
    <property type="term" value="F:endonuclease activity"/>
    <property type="evidence" value="ECO:0007669"/>
    <property type="project" value="InterPro"/>
</dbReference>
<geneLocation type="mitochondrion" evidence="2"/>
<dbReference type="RefSeq" id="NP_861473.1">
    <property type="nucleotide sequence ID" value="NC_004918.1"/>
</dbReference>
<dbReference type="PANTHER" id="PTHR36181:SF2">
    <property type="entry name" value="INTRON-ENCODED ENDONUCLEASE AI3-RELATED"/>
    <property type="match status" value="1"/>
</dbReference>
<dbReference type="GeneID" id="1494518"/>
<feature type="domain" description="Homing endonuclease LAGLIDADG" evidence="1">
    <location>
        <begin position="259"/>
        <end position="358"/>
    </location>
</feature>
<proteinExistence type="predicted"/>
<dbReference type="Gene3D" id="3.10.28.10">
    <property type="entry name" value="Homing endonucleases"/>
    <property type="match status" value="2"/>
</dbReference>
<feature type="domain" description="Homing endonuclease LAGLIDADG" evidence="1">
    <location>
        <begin position="84"/>
        <end position="177"/>
    </location>
</feature>
<evidence type="ECO:0000259" key="1">
    <source>
        <dbReference type="Pfam" id="PF00961"/>
    </source>
</evidence>